<dbReference type="EMBL" id="APKE01000019">
    <property type="protein sequence ID" value="KAF0676059.1"/>
    <property type="molecule type" value="Genomic_DNA"/>
</dbReference>
<evidence type="ECO:0000313" key="4">
    <source>
        <dbReference type="Proteomes" id="UP000698242"/>
    </source>
</evidence>
<gene>
    <name evidence="3" type="ORF">PMES_01623</name>
</gene>
<dbReference type="PROSITE" id="PS51257">
    <property type="entry name" value="PROKAR_LIPOPROTEIN"/>
    <property type="match status" value="1"/>
</dbReference>
<dbReference type="OrthoDB" id="8160435at2"/>
<protein>
    <submittedName>
        <fullName evidence="3">Integral membrane protein</fullName>
    </submittedName>
</protein>
<reference evidence="3" key="1">
    <citation type="submission" date="2013-03" db="EMBL/GenBank/DDBJ databases">
        <title>Genome Sequence of the Profundibacterium mesophilum strain KAUST100406-0324T from Red Sea, a novel genus in the family Rhodobacteraceae.</title>
        <authorList>
            <person name="Essack M."/>
            <person name="Alam I."/>
            <person name="Lafi F."/>
            <person name="Alawi W."/>
            <person name="Kamanu F."/>
            <person name="Al-Suwailem A."/>
            <person name="Lee O.O."/>
            <person name="Xu Y."/>
            <person name="Bajic V."/>
            <person name="Qian P.-Y."/>
            <person name="Archer J."/>
        </authorList>
    </citation>
    <scope>NUCLEOTIDE SEQUENCE</scope>
    <source>
        <strain evidence="3">KAUST100406-0324</strain>
    </source>
</reference>
<feature type="chain" id="PRO_5037886061" evidence="2">
    <location>
        <begin position="26"/>
        <end position="196"/>
    </location>
</feature>
<dbReference type="Pfam" id="PF06693">
    <property type="entry name" value="DUF1190"/>
    <property type="match status" value="1"/>
</dbReference>
<comment type="caution">
    <text evidence="3">The sequence shown here is derived from an EMBL/GenBank/DDBJ whole genome shotgun (WGS) entry which is preliminary data.</text>
</comment>
<dbReference type="RefSeq" id="WP_159965184.1">
    <property type="nucleotide sequence ID" value="NZ_APKE01000019.1"/>
</dbReference>
<proteinExistence type="predicted"/>
<organism evidence="3 4">
    <name type="scientific">Profundibacterium mesophilum KAUST100406-0324</name>
    <dbReference type="NCBI Taxonomy" id="1037889"/>
    <lineage>
        <taxon>Bacteria</taxon>
        <taxon>Pseudomonadati</taxon>
        <taxon>Pseudomonadota</taxon>
        <taxon>Alphaproteobacteria</taxon>
        <taxon>Rhodobacterales</taxon>
        <taxon>Roseobacteraceae</taxon>
        <taxon>Profundibacterium</taxon>
    </lineage>
</organism>
<keyword evidence="2" id="KW-0732">Signal</keyword>
<feature type="compositionally biased region" description="Polar residues" evidence="1">
    <location>
        <begin position="186"/>
        <end position="196"/>
    </location>
</feature>
<evidence type="ECO:0000256" key="2">
    <source>
        <dbReference type="SAM" id="SignalP"/>
    </source>
</evidence>
<feature type="region of interest" description="Disordered" evidence="1">
    <location>
        <begin position="171"/>
        <end position="196"/>
    </location>
</feature>
<accession>A0A921NWI8</accession>
<keyword evidence="4" id="KW-1185">Reference proteome</keyword>
<feature type="signal peptide" evidence="2">
    <location>
        <begin position="1"/>
        <end position="25"/>
    </location>
</feature>
<evidence type="ECO:0000313" key="3">
    <source>
        <dbReference type="EMBL" id="KAF0676059.1"/>
    </source>
</evidence>
<evidence type="ECO:0000256" key="1">
    <source>
        <dbReference type="SAM" id="MobiDB-lite"/>
    </source>
</evidence>
<sequence length="196" mass="20444">MSVRTKKRSKTACTVLLGFSALTLAACEDDTVEAQLFESEAQCEAQGQEGGSWWTPEDCEEGFAQARAEHAEAAPRYDALEVCEEQHGEGMCQEDQFSQGGGFGSIFLPLMAGYMIGNALSGKRAKPLYAAKGGGFATAGGTTRFARASGSTRLSPASLTRASSTINARPMSRATVSRSGGFGAARTSSGSRSFGG</sequence>
<dbReference type="InterPro" id="IPR009576">
    <property type="entry name" value="Biofilm_formation_YgiB"/>
</dbReference>
<dbReference type="AlphaFoldDB" id="A0A921NWI8"/>
<dbReference type="Proteomes" id="UP000698242">
    <property type="component" value="Unassembled WGS sequence"/>
</dbReference>
<name>A0A921NWI8_9RHOB</name>